<dbReference type="EMBL" id="VSSQ01077026">
    <property type="protein sequence ID" value="MPN27218.1"/>
    <property type="molecule type" value="Genomic_DNA"/>
</dbReference>
<evidence type="ECO:0000313" key="1">
    <source>
        <dbReference type="EMBL" id="MPN27218.1"/>
    </source>
</evidence>
<protein>
    <submittedName>
        <fullName evidence="1">Uncharacterized protein</fullName>
    </submittedName>
</protein>
<name>A0A645GJX2_9ZZZZ</name>
<dbReference type="AlphaFoldDB" id="A0A645GJX2"/>
<comment type="caution">
    <text evidence="1">The sequence shown here is derived from an EMBL/GenBank/DDBJ whole genome shotgun (WGS) entry which is preliminary data.</text>
</comment>
<sequence length="106" mass="11229">MTARVEEAIAGVAEEAGEGIDLQIQQRALIDIACPVDAHIALGRGAVLGHVVFHAVGADHRVAPAQFGVALDLGLDVGLARDLVPGDKYRQLRAHIGWDVLLQHGR</sequence>
<gene>
    <name evidence="1" type="ORF">SDC9_174646</name>
</gene>
<proteinExistence type="predicted"/>
<organism evidence="1">
    <name type="scientific">bioreactor metagenome</name>
    <dbReference type="NCBI Taxonomy" id="1076179"/>
    <lineage>
        <taxon>unclassified sequences</taxon>
        <taxon>metagenomes</taxon>
        <taxon>ecological metagenomes</taxon>
    </lineage>
</organism>
<accession>A0A645GJX2</accession>
<reference evidence="1" key="1">
    <citation type="submission" date="2019-08" db="EMBL/GenBank/DDBJ databases">
        <authorList>
            <person name="Kucharzyk K."/>
            <person name="Murdoch R.W."/>
            <person name="Higgins S."/>
            <person name="Loffler F."/>
        </authorList>
    </citation>
    <scope>NUCLEOTIDE SEQUENCE</scope>
</reference>